<dbReference type="EMBL" id="UINC01186208">
    <property type="protein sequence ID" value="SVD98327.1"/>
    <property type="molecule type" value="Genomic_DNA"/>
</dbReference>
<sequence>MHKFLSYLALFTALSIASIAAYFSVVGLATIFAGAWLGVVLMT</sequence>
<proteinExistence type="predicted"/>
<keyword evidence="1" id="KW-1133">Transmembrane helix</keyword>
<protein>
    <submittedName>
        <fullName evidence="2">Uncharacterized protein</fullName>
    </submittedName>
</protein>
<evidence type="ECO:0000256" key="1">
    <source>
        <dbReference type="SAM" id="Phobius"/>
    </source>
</evidence>
<evidence type="ECO:0000313" key="2">
    <source>
        <dbReference type="EMBL" id="SVD98327.1"/>
    </source>
</evidence>
<organism evidence="2">
    <name type="scientific">marine metagenome</name>
    <dbReference type="NCBI Taxonomy" id="408172"/>
    <lineage>
        <taxon>unclassified sequences</taxon>
        <taxon>metagenomes</taxon>
        <taxon>ecological metagenomes</taxon>
    </lineage>
</organism>
<accession>A0A382ZS30</accession>
<reference evidence="2" key="1">
    <citation type="submission" date="2018-05" db="EMBL/GenBank/DDBJ databases">
        <authorList>
            <person name="Lanie J.A."/>
            <person name="Ng W.-L."/>
            <person name="Kazmierczak K.M."/>
            <person name="Andrzejewski T.M."/>
            <person name="Davidsen T.M."/>
            <person name="Wayne K.J."/>
            <person name="Tettelin H."/>
            <person name="Glass J.I."/>
            <person name="Rusch D."/>
            <person name="Podicherti R."/>
            <person name="Tsui H.-C.T."/>
            <person name="Winkler M.E."/>
        </authorList>
    </citation>
    <scope>NUCLEOTIDE SEQUENCE</scope>
</reference>
<dbReference type="AlphaFoldDB" id="A0A382ZS30"/>
<gene>
    <name evidence="2" type="ORF">METZ01_LOCUS451181</name>
</gene>
<name>A0A382ZS30_9ZZZZ</name>
<keyword evidence="1" id="KW-0812">Transmembrane</keyword>
<keyword evidence="1" id="KW-0472">Membrane</keyword>
<feature type="non-terminal residue" evidence="2">
    <location>
        <position position="43"/>
    </location>
</feature>
<feature type="transmembrane region" description="Helical" evidence="1">
    <location>
        <begin position="7"/>
        <end position="37"/>
    </location>
</feature>